<protein>
    <recommendedName>
        <fullName evidence="5">Protein kinase domain-containing protein</fullName>
    </recommendedName>
</protein>
<dbReference type="GO" id="GO:0005524">
    <property type="term" value="F:ATP binding"/>
    <property type="evidence" value="ECO:0007669"/>
    <property type="project" value="UniProtKB-UniRule"/>
</dbReference>
<reference evidence="7" key="1">
    <citation type="submission" date="2015-07" db="EMBL/GenBank/DDBJ databases">
        <authorList>
            <person name="Kim K.M."/>
        </authorList>
    </citation>
    <scope>NUCLEOTIDE SEQUENCE [LARGE SCALE GENOMIC DNA]</scope>
    <source>
        <strain evidence="7">KCTC 42284</strain>
    </source>
</reference>
<dbReference type="GO" id="GO:0004674">
    <property type="term" value="F:protein serine/threonine kinase activity"/>
    <property type="evidence" value="ECO:0007669"/>
    <property type="project" value="TreeGrafter"/>
</dbReference>
<gene>
    <name evidence="6" type="ORF">WM2015_216</name>
</gene>
<dbReference type="Pfam" id="PF13374">
    <property type="entry name" value="TPR_10"/>
    <property type="match status" value="1"/>
</dbReference>
<dbReference type="PROSITE" id="PS00107">
    <property type="entry name" value="PROTEIN_KINASE_ATP"/>
    <property type="match status" value="1"/>
</dbReference>
<dbReference type="InterPro" id="IPR017441">
    <property type="entry name" value="Protein_kinase_ATP_BS"/>
</dbReference>
<evidence type="ECO:0000313" key="6">
    <source>
        <dbReference type="EMBL" id="AKS40605.1"/>
    </source>
</evidence>
<dbReference type="InterPro" id="IPR011009">
    <property type="entry name" value="Kinase-like_dom_sf"/>
</dbReference>
<evidence type="ECO:0000256" key="4">
    <source>
        <dbReference type="ARBA" id="ARBA00022840"/>
    </source>
</evidence>
<dbReference type="Gene3D" id="1.10.510.10">
    <property type="entry name" value="Transferase(Phosphotransferase) domain 1"/>
    <property type="match status" value="1"/>
</dbReference>
<dbReference type="InterPro" id="IPR011990">
    <property type="entry name" value="TPR-like_helical_dom_sf"/>
</dbReference>
<sequence>MSRADDFHALTAEQWKQLDEQLDQLLELEPDEQARRLERIADRDAATAERLRQLLDKEGQDARLDHHLRNALSYLAEQAPTPSGTRIGAWRLLSRIGSGGMAEVYLAERADGAFERKVALKLLWPGLNSEQAAELVGQERRMLAALDDPRIAALLDGGLSDEGRPWLAMEYVDGQPISERCRSLGLDLSTRLGHFRQVLQAVGLAHRKLIVHGDLKPANVLLTRSGQVKLLDFGIGRMLQPDAGVLQAGPGWKAMSPSWASPEQHRGEAPSPASDIFQLGRLLQAMAEDCKPDGKRRRRELEAMIERATRADPEQRYLSAMTFLGDVDAFLAHRPLLAMSGGPGYRARCFLTRHWASIGLAVFLVLAGSTLLSQQWLQSRELKQRHAAMEAMLGYLQDLLEQSNPHRSDGTPLVSGAFLEQASAQLDERLGGQPEAQARMLNTLGKIHLARHELLLARQRYNDALSLAHHHELEDIEERSLDGLASIGIWTGDYAETERLLRELVVRRSRGDTVANNLAGAQLRLADLLHSRGDYPSALALAREAATSRQRPVWSDRVIGMILRDQGRFAEAEEALLAAYTLEQSRPRPRRATRAELTDHLAMLRMHQGQLAEAEQFLNESSRLRRSFLGAQWDGLLWSRHWEGVWALANGDSDRAAELLDLAVADYQRYFGEDSHLLAFARSDRAWAALAQGRLSAAREGFEAAARRLERMRSSGEHPRLAEPLLGLSLVHLATDRPDRAQASAEHALGLRNGLPEDSVGAMAWRANACRILRMSGGDCPMPTMASAAPQGLDAWRLSHAIDGLCQGPARTMAFCETD</sequence>
<dbReference type="Gene3D" id="1.25.40.10">
    <property type="entry name" value="Tetratricopeptide repeat domain"/>
    <property type="match status" value="2"/>
</dbReference>
<dbReference type="Proteomes" id="UP000066624">
    <property type="component" value="Chromosome"/>
</dbReference>
<dbReference type="CDD" id="cd14014">
    <property type="entry name" value="STKc_PknB_like"/>
    <property type="match status" value="1"/>
</dbReference>
<dbReference type="SMART" id="SM00028">
    <property type="entry name" value="TPR"/>
    <property type="match status" value="6"/>
</dbReference>
<proteinExistence type="predicted"/>
<keyword evidence="2" id="KW-0547">Nucleotide-binding</keyword>
<dbReference type="InterPro" id="IPR008271">
    <property type="entry name" value="Ser/Thr_kinase_AS"/>
</dbReference>
<organism evidence="6 7">
    <name type="scientific">Wenzhouxiangella marina</name>
    <dbReference type="NCBI Taxonomy" id="1579979"/>
    <lineage>
        <taxon>Bacteria</taxon>
        <taxon>Pseudomonadati</taxon>
        <taxon>Pseudomonadota</taxon>
        <taxon>Gammaproteobacteria</taxon>
        <taxon>Chromatiales</taxon>
        <taxon>Wenzhouxiangellaceae</taxon>
        <taxon>Wenzhouxiangella</taxon>
    </lineage>
</organism>
<evidence type="ECO:0000256" key="2">
    <source>
        <dbReference type="ARBA" id="ARBA00022741"/>
    </source>
</evidence>
<dbReference type="Pfam" id="PF00069">
    <property type="entry name" value="Pkinase"/>
    <property type="match status" value="1"/>
</dbReference>
<dbReference type="SUPFAM" id="SSF56112">
    <property type="entry name" value="Protein kinase-like (PK-like)"/>
    <property type="match status" value="1"/>
</dbReference>
<evidence type="ECO:0000256" key="3">
    <source>
        <dbReference type="ARBA" id="ARBA00022777"/>
    </source>
</evidence>
<dbReference type="STRING" id="1579979.WM2015_216"/>
<accession>A0A0K0XSG9</accession>
<dbReference type="RefSeq" id="WP_049724301.1">
    <property type="nucleotide sequence ID" value="NZ_CP012154.1"/>
</dbReference>
<dbReference type="EMBL" id="CP012154">
    <property type="protein sequence ID" value="AKS40605.1"/>
    <property type="molecule type" value="Genomic_DNA"/>
</dbReference>
<name>A0A0K0XSG9_9GAMM</name>
<dbReference type="Gene3D" id="3.30.200.20">
    <property type="entry name" value="Phosphorylase Kinase, domain 1"/>
    <property type="match status" value="1"/>
</dbReference>
<evidence type="ECO:0000259" key="5">
    <source>
        <dbReference type="PROSITE" id="PS50011"/>
    </source>
</evidence>
<dbReference type="PROSITE" id="PS50011">
    <property type="entry name" value="PROTEIN_KINASE_DOM"/>
    <property type="match status" value="1"/>
</dbReference>
<dbReference type="PANTHER" id="PTHR43289:SF34">
    <property type="entry name" value="SERINE_THREONINE-PROTEIN KINASE YBDM-RELATED"/>
    <property type="match status" value="1"/>
</dbReference>
<dbReference type="InterPro" id="IPR000719">
    <property type="entry name" value="Prot_kinase_dom"/>
</dbReference>
<keyword evidence="7" id="KW-1185">Reference proteome</keyword>
<dbReference type="Pfam" id="PF13424">
    <property type="entry name" value="TPR_12"/>
    <property type="match status" value="1"/>
</dbReference>
<keyword evidence="3" id="KW-0418">Kinase</keyword>
<dbReference type="AlphaFoldDB" id="A0A0K0XSG9"/>
<dbReference type="KEGG" id="wma:WM2015_216"/>
<dbReference type="SUPFAM" id="SSF48452">
    <property type="entry name" value="TPR-like"/>
    <property type="match status" value="2"/>
</dbReference>
<dbReference type="PROSITE" id="PS00108">
    <property type="entry name" value="PROTEIN_KINASE_ST"/>
    <property type="match status" value="1"/>
</dbReference>
<dbReference type="PANTHER" id="PTHR43289">
    <property type="entry name" value="MITOGEN-ACTIVATED PROTEIN KINASE KINASE KINASE 20-RELATED"/>
    <property type="match status" value="1"/>
</dbReference>
<feature type="domain" description="Protein kinase" evidence="5">
    <location>
        <begin position="90"/>
        <end position="419"/>
    </location>
</feature>
<dbReference type="SMART" id="SM00220">
    <property type="entry name" value="S_TKc"/>
    <property type="match status" value="1"/>
</dbReference>
<evidence type="ECO:0000313" key="7">
    <source>
        <dbReference type="Proteomes" id="UP000066624"/>
    </source>
</evidence>
<dbReference type="InterPro" id="IPR019734">
    <property type="entry name" value="TPR_rpt"/>
</dbReference>
<keyword evidence="1" id="KW-0808">Transferase</keyword>
<evidence type="ECO:0000256" key="1">
    <source>
        <dbReference type="ARBA" id="ARBA00022679"/>
    </source>
</evidence>
<keyword evidence="4" id="KW-0067">ATP-binding</keyword>